<organism evidence="3 4">
    <name type="scientific">Viridibacillus soli</name>
    <dbReference type="NCBI Taxonomy" id="2798301"/>
    <lineage>
        <taxon>Bacteria</taxon>
        <taxon>Bacillati</taxon>
        <taxon>Bacillota</taxon>
        <taxon>Bacilli</taxon>
        <taxon>Bacillales</taxon>
        <taxon>Caryophanaceae</taxon>
        <taxon>Viridibacillus</taxon>
    </lineage>
</organism>
<evidence type="ECO:0000313" key="3">
    <source>
        <dbReference type="EMBL" id="MBK3495720.1"/>
    </source>
</evidence>
<feature type="signal peptide" evidence="2">
    <location>
        <begin position="1"/>
        <end position="20"/>
    </location>
</feature>
<protein>
    <recommendedName>
        <fullName evidence="5">Lipoprotein</fullName>
    </recommendedName>
</protein>
<evidence type="ECO:0000256" key="2">
    <source>
        <dbReference type="SAM" id="SignalP"/>
    </source>
</evidence>
<dbReference type="Proteomes" id="UP000618943">
    <property type="component" value="Unassembled WGS sequence"/>
</dbReference>
<dbReference type="EMBL" id="JAEOAH010000017">
    <property type="protein sequence ID" value="MBK3495720.1"/>
    <property type="molecule type" value="Genomic_DNA"/>
</dbReference>
<evidence type="ECO:0008006" key="5">
    <source>
        <dbReference type="Google" id="ProtNLM"/>
    </source>
</evidence>
<dbReference type="RefSeq" id="WP_200749339.1">
    <property type="nucleotide sequence ID" value="NZ_JAEOAH010000017.1"/>
</dbReference>
<name>A0ABS1H8H3_9BACL</name>
<proteinExistence type="predicted"/>
<feature type="chain" id="PRO_5046856952" description="Lipoprotein" evidence="2">
    <location>
        <begin position="21"/>
        <end position="56"/>
    </location>
</feature>
<feature type="compositionally biased region" description="Basic and acidic residues" evidence="1">
    <location>
        <begin position="25"/>
        <end position="49"/>
    </location>
</feature>
<keyword evidence="2" id="KW-0732">Signal</keyword>
<dbReference type="PROSITE" id="PS51257">
    <property type="entry name" value="PROKAR_LIPOPROTEIN"/>
    <property type="match status" value="1"/>
</dbReference>
<feature type="region of interest" description="Disordered" evidence="1">
    <location>
        <begin position="23"/>
        <end position="56"/>
    </location>
</feature>
<reference evidence="3 4" key="1">
    <citation type="submission" date="2020-12" db="EMBL/GenBank/DDBJ databases">
        <title>YIM B01967 draft genome.</title>
        <authorList>
            <person name="Yan X."/>
        </authorList>
    </citation>
    <scope>NUCLEOTIDE SEQUENCE [LARGE SCALE GENOMIC DNA]</scope>
    <source>
        <strain evidence="3 4">YIM B01967</strain>
    </source>
</reference>
<keyword evidence="4" id="KW-1185">Reference proteome</keyword>
<sequence length="56" mass="6128">MKGRLILILTTFIMATLVLSACGNGDKETKGKDSSEKSEVDNKEVSADKKRGRNRS</sequence>
<evidence type="ECO:0000256" key="1">
    <source>
        <dbReference type="SAM" id="MobiDB-lite"/>
    </source>
</evidence>
<comment type="caution">
    <text evidence="3">The sequence shown here is derived from an EMBL/GenBank/DDBJ whole genome shotgun (WGS) entry which is preliminary data.</text>
</comment>
<evidence type="ECO:0000313" key="4">
    <source>
        <dbReference type="Proteomes" id="UP000618943"/>
    </source>
</evidence>
<accession>A0ABS1H8H3</accession>
<gene>
    <name evidence="3" type="ORF">JFL43_12820</name>
</gene>